<evidence type="ECO:0000313" key="3">
    <source>
        <dbReference type="Proteomes" id="UP000608890"/>
    </source>
</evidence>
<comment type="caution">
    <text evidence="2">The sequence shown here is derived from an EMBL/GenBank/DDBJ whole genome shotgun (WGS) entry which is preliminary data.</text>
</comment>
<keyword evidence="3" id="KW-1185">Reference proteome</keyword>
<dbReference type="RefSeq" id="WP_189041099.1">
    <property type="nucleotide sequence ID" value="NZ_BMNB01000003.1"/>
</dbReference>
<name>A0A917TMJ7_9ACTN</name>
<organism evidence="2 3">
    <name type="scientific">Micromonospora sonchi</name>
    <dbReference type="NCBI Taxonomy" id="1763543"/>
    <lineage>
        <taxon>Bacteria</taxon>
        <taxon>Bacillati</taxon>
        <taxon>Actinomycetota</taxon>
        <taxon>Actinomycetes</taxon>
        <taxon>Micromonosporales</taxon>
        <taxon>Micromonosporaceae</taxon>
        <taxon>Micromonospora</taxon>
    </lineage>
</organism>
<accession>A0A917TMJ7</accession>
<reference evidence="2" key="2">
    <citation type="submission" date="2020-09" db="EMBL/GenBank/DDBJ databases">
        <authorList>
            <person name="Sun Q."/>
            <person name="Zhou Y."/>
        </authorList>
    </citation>
    <scope>NUCLEOTIDE SEQUENCE</scope>
    <source>
        <strain evidence="2">CGMCC 4.7312</strain>
    </source>
</reference>
<gene>
    <name evidence="2" type="ORF">GCM10011608_10580</name>
</gene>
<feature type="compositionally biased region" description="Basic and acidic residues" evidence="1">
    <location>
        <begin position="29"/>
        <end position="53"/>
    </location>
</feature>
<feature type="region of interest" description="Disordered" evidence="1">
    <location>
        <begin position="18"/>
        <end position="53"/>
    </location>
</feature>
<dbReference type="AlphaFoldDB" id="A0A917TMJ7"/>
<evidence type="ECO:0000256" key="1">
    <source>
        <dbReference type="SAM" id="MobiDB-lite"/>
    </source>
</evidence>
<proteinExistence type="predicted"/>
<sequence>MSFRDLDRAGKVAAALAAGASGQRVTYDSARDEWTTHHGRTVDKDDSTPKAGK</sequence>
<evidence type="ECO:0000313" key="2">
    <source>
        <dbReference type="EMBL" id="GGM27643.1"/>
    </source>
</evidence>
<dbReference type="EMBL" id="BMNB01000003">
    <property type="protein sequence ID" value="GGM27643.1"/>
    <property type="molecule type" value="Genomic_DNA"/>
</dbReference>
<protein>
    <submittedName>
        <fullName evidence="2">Uncharacterized protein</fullName>
    </submittedName>
</protein>
<reference evidence="2" key="1">
    <citation type="journal article" date="2014" name="Int. J. Syst. Evol. Microbiol.">
        <title>Complete genome sequence of Corynebacterium casei LMG S-19264T (=DSM 44701T), isolated from a smear-ripened cheese.</title>
        <authorList>
            <consortium name="US DOE Joint Genome Institute (JGI-PGF)"/>
            <person name="Walter F."/>
            <person name="Albersmeier A."/>
            <person name="Kalinowski J."/>
            <person name="Ruckert C."/>
        </authorList>
    </citation>
    <scope>NUCLEOTIDE SEQUENCE</scope>
    <source>
        <strain evidence="2">CGMCC 4.7312</strain>
    </source>
</reference>
<dbReference type="Proteomes" id="UP000608890">
    <property type="component" value="Unassembled WGS sequence"/>
</dbReference>